<dbReference type="NCBIfam" id="NF033206">
    <property type="entry name" value="ScyE_fam"/>
    <property type="match status" value="1"/>
</dbReference>
<dbReference type="AlphaFoldDB" id="A0A6J4HNU9"/>
<feature type="region of interest" description="Disordered" evidence="1">
    <location>
        <begin position="177"/>
        <end position="197"/>
    </location>
</feature>
<gene>
    <name evidence="4" type="ORF">AVDCRST_MAG20-1196</name>
</gene>
<keyword evidence="2" id="KW-0732">Signal</keyword>
<dbReference type="Pfam" id="PF00395">
    <property type="entry name" value="SLH"/>
    <property type="match status" value="1"/>
</dbReference>
<name>A0A6J4HNU9_9ACTN</name>
<feature type="domain" description="SLH" evidence="3">
    <location>
        <begin position="465"/>
        <end position="528"/>
    </location>
</feature>
<dbReference type="EMBL" id="CADCSY010000046">
    <property type="protein sequence ID" value="CAA9230021.1"/>
    <property type="molecule type" value="Genomic_DNA"/>
</dbReference>
<accession>A0A6J4HNU9</accession>
<evidence type="ECO:0000259" key="3">
    <source>
        <dbReference type="PROSITE" id="PS51272"/>
    </source>
</evidence>
<dbReference type="SUPFAM" id="SSF101898">
    <property type="entry name" value="NHL repeat"/>
    <property type="match status" value="1"/>
</dbReference>
<evidence type="ECO:0000256" key="2">
    <source>
        <dbReference type="SAM" id="SignalP"/>
    </source>
</evidence>
<reference evidence="4" key="1">
    <citation type="submission" date="2020-02" db="EMBL/GenBank/DDBJ databases">
        <authorList>
            <person name="Meier V. D."/>
        </authorList>
    </citation>
    <scope>NUCLEOTIDE SEQUENCE</scope>
    <source>
        <strain evidence="4">AVDCRST_MAG20</strain>
    </source>
</reference>
<dbReference type="Gene3D" id="2.120.10.30">
    <property type="entry name" value="TolB, C-terminal domain"/>
    <property type="match status" value="2"/>
</dbReference>
<feature type="signal peptide" evidence="2">
    <location>
        <begin position="1"/>
        <end position="19"/>
    </location>
</feature>
<sequence>MRRVVAGIATLSVVCSVGAVPWAAPAGAVSRAEVVARGLDDPYKLSFGPDGDLYVAESGRGGEGPCVDETEGPDGDPGPVCFGASGAVTRVVDGDGAQSRVLEGLPSIAGDEGATGPSDVVVGADGSLLVTVGLGGNVTSRAAFGPDAAGLGTVLRAAPDTGDTTVYADLAAFEAAEDPDAEQPGSESVGEGGDSNPFGAELVGDELYVVDAGGNTLVRAGADAVELVSVFPVTEAPAPPFIGAPPGTVIPSQSVPTTVTAAPDGTLHVGELTGFPFPAGGADVFEVPESGEETVAFSGFTHIMDLAYDEAGNLYVAQLSRRSLLEGDPVPKVVQVRPDGTRKTLLDAAQLGGVPTGLAVGPDGLLYVSLGLAGPGGGRVVRVDPDIARDAASASACPPASVPGTGFGDLEDTVHREAIECLSWWDVVSGVSAERFAPEVAASRGAVATMLTKVLEAAGETLPASPPDAFTDDTDSPHHLRINQLAALGLVRGFGDGTFRPTQMVTRGQVATLMVQAYEAFFGDLRPGGNAFVDDTGSVHEVNINAAFAAGWVRGRTLTRFEPQSGAQRDQVATVLVRMLATLVDDGVATPPATAG</sequence>
<proteinExistence type="predicted"/>
<dbReference type="InterPro" id="IPR001119">
    <property type="entry name" value="SLH_dom"/>
</dbReference>
<feature type="region of interest" description="Disordered" evidence="1">
    <location>
        <begin position="58"/>
        <end position="77"/>
    </location>
</feature>
<dbReference type="PROSITE" id="PS51272">
    <property type="entry name" value="SLH"/>
    <property type="match status" value="1"/>
</dbReference>
<organism evidence="4">
    <name type="scientific">uncultured Acidimicrobiales bacterium</name>
    <dbReference type="NCBI Taxonomy" id="310071"/>
    <lineage>
        <taxon>Bacteria</taxon>
        <taxon>Bacillati</taxon>
        <taxon>Actinomycetota</taxon>
        <taxon>Acidimicrobiia</taxon>
        <taxon>Acidimicrobiales</taxon>
        <taxon>environmental samples</taxon>
    </lineage>
</organism>
<dbReference type="InterPro" id="IPR011042">
    <property type="entry name" value="6-blade_b-propeller_TolB-like"/>
</dbReference>
<feature type="chain" id="PRO_5038604719" description="SLH domain-containing protein" evidence="2">
    <location>
        <begin position="20"/>
        <end position="596"/>
    </location>
</feature>
<evidence type="ECO:0000256" key="1">
    <source>
        <dbReference type="SAM" id="MobiDB-lite"/>
    </source>
</evidence>
<dbReference type="InterPro" id="IPR048031">
    <property type="entry name" value="ScyD/ScyE-like"/>
</dbReference>
<evidence type="ECO:0000313" key="4">
    <source>
        <dbReference type="EMBL" id="CAA9230021.1"/>
    </source>
</evidence>
<protein>
    <recommendedName>
        <fullName evidence="3">SLH domain-containing protein</fullName>
    </recommendedName>
</protein>